<dbReference type="AlphaFoldDB" id="A0A3G6YIU0"/>
<dbReference type="InterPro" id="IPR006450">
    <property type="entry name" value="Phage_HK97_gp6-like"/>
</dbReference>
<organism evidence="1 2">
    <name type="scientific">Acinetobacter pittii</name>
    <name type="common">Acinetobacter genomosp. 3</name>
    <dbReference type="NCBI Taxonomy" id="48296"/>
    <lineage>
        <taxon>Bacteria</taxon>
        <taxon>Pseudomonadati</taxon>
        <taxon>Pseudomonadota</taxon>
        <taxon>Gammaproteobacteria</taxon>
        <taxon>Moraxellales</taxon>
        <taxon>Moraxellaceae</taxon>
        <taxon>Acinetobacter</taxon>
        <taxon>Acinetobacter calcoaceticus/baumannii complex</taxon>
    </lineage>
</organism>
<dbReference type="Proteomes" id="UP000254410">
    <property type="component" value="Chromosome"/>
</dbReference>
<dbReference type="InterPro" id="IPR021146">
    <property type="entry name" value="Phage_gp6-like_head-tail"/>
</dbReference>
<dbReference type="CDD" id="cd08054">
    <property type="entry name" value="gp6"/>
    <property type="match status" value="1"/>
</dbReference>
<sequence length="105" mass="11884">MAILTLEQVKARLKIDHDDEDVDLQLMIDSSLSAFEEVTNRKLYEIGQVIPEDVLNGIHATPAIINGAISLIGYWHENPETMGNSQEIPKSTTWAWNRHRFINVG</sequence>
<accession>A0A3G6YIU0</accession>
<dbReference type="EMBL" id="CP033540">
    <property type="protein sequence ID" value="AZC00323.1"/>
    <property type="molecule type" value="Genomic_DNA"/>
</dbReference>
<reference evidence="1 2" key="2">
    <citation type="submission" date="2018-12" db="EMBL/GenBank/DDBJ databases">
        <title>Molecular Epidemiology of Emerging Carbapenem-Resistance in Acinetobacter nosocomialis and Acinetobacter pittii in Taiwan, 2010-2014.</title>
        <authorList>
            <person name="Huang W.-C."/>
            <person name="Wang H.-Y."/>
            <person name="Lai J.-F."/>
            <person name="Lauderdale T.-L."/>
            <person name="Sytwu H.-K."/>
        </authorList>
    </citation>
    <scope>NUCLEOTIDE SEQUENCE [LARGE SCALE GENOMIC DNA]</scope>
    <source>
        <strain evidence="1 2">2014S06-099</strain>
    </source>
</reference>
<protein>
    <submittedName>
        <fullName evidence="1">Phage gp6-like head-tail connector protein</fullName>
    </submittedName>
</protein>
<evidence type="ECO:0000313" key="1">
    <source>
        <dbReference type="EMBL" id="AZC00323.1"/>
    </source>
</evidence>
<reference evidence="1 2" key="1">
    <citation type="submission" date="2018-11" db="EMBL/GenBank/DDBJ databases">
        <authorList>
            <person name="Kuo S.-C."/>
            <person name="Chen F.-J."/>
            <person name="Liao Y.-C."/>
        </authorList>
    </citation>
    <scope>NUCLEOTIDE SEQUENCE [LARGE SCALE GENOMIC DNA]</scope>
    <source>
        <strain evidence="1 2">2014S06-099</strain>
    </source>
</reference>
<dbReference type="Pfam" id="PF05135">
    <property type="entry name" value="Phage_connect_1"/>
    <property type="match status" value="1"/>
</dbReference>
<dbReference type="Gene3D" id="1.10.3230.30">
    <property type="entry name" value="Phage gp6-like head-tail connector protein"/>
    <property type="match status" value="1"/>
</dbReference>
<dbReference type="NCBIfam" id="TIGR01560">
    <property type="entry name" value="put_DNA_pack"/>
    <property type="match status" value="1"/>
</dbReference>
<gene>
    <name evidence="1" type="ORF">DKE52_006330</name>
</gene>
<name>A0A3G6YIU0_ACIPI</name>
<evidence type="ECO:0000313" key="2">
    <source>
        <dbReference type="Proteomes" id="UP000254410"/>
    </source>
</evidence>
<proteinExistence type="predicted"/>